<accession>A0A3G5BIE1</accession>
<dbReference type="Pfam" id="PF15868">
    <property type="entry name" value="MBF2"/>
    <property type="match status" value="1"/>
</dbReference>
<dbReference type="EMBL" id="MK075138">
    <property type="protein sequence ID" value="AYV99541.1"/>
    <property type="molecule type" value="mRNA"/>
</dbReference>
<reference evidence="2" key="1">
    <citation type="journal article" date="2018" name="Toxins">
        <title>Buzz kill: function and proteomic composition of venom from the giant assassin fly Dolopus genitalis (Diptera: Asilidae).</title>
        <authorList>
            <person name="Walker A.A."/>
            <person name="Dobson J."/>
            <person name="Jin J."/>
            <person name="Robinson S.D."/>
            <person name="Herzig V."/>
            <person name="Vetter I."/>
            <person name="King G.F."/>
            <person name="Fry B.G."/>
        </authorList>
    </citation>
    <scope>NUCLEOTIDE SEQUENCE</scope>
    <source>
        <strain evidence="2">U-Asilidin11-Dg20</strain>
        <tissue evidence="2">Venom/thoracic glands</tissue>
    </source>
</reference>
<name>A0A3G5BIE1_DOLGE</name>
<protein>
    <submittedName>
        <fullName evidence="2">Venom polypeptide</fullName>
    </submittedName>
</protein>
<proteinExistence type="evidence at transcript level"/>
<evidence type="ECO:0000256" key="1">
    <source>
        <dbReference type="SAM" id="SignalP"/>
    </source>
</evidence>
<dbReference type="InterPro" id="IPR031734">
    <property type="entry name" value="MBF2"/>
</dbReference>
<feature type="signal peptide" evidence="1">
    <location>
        <begin position="1"/>
        <end position="18"/>
    </location>
</feature>
<keyword evidence="1" id="KW-0732">Signal</keyword>
<dbReference type="AlphaFoldDB" id="A0A3G5BIE1"/>
<evidence type="ECO:0000313" key="2">
    <source>
        <dbReference type="EMBL" id="AYV99541.1"/>
    </source>
</evidence>
<feature type="chain" id="PRO_5017973672" evidence="1">
    <location>
        <begin position="19"/>
        <end position="150"/>
    </location>
</feature>
<sequence>MARFIALACLLLVAICAASPEFESSIEVIDNIDTYLADNPDAELIALQVQSMPFAKSRYSFGRRVPGDRILAKRNENSNYARMQDVRINLNYPQSGVGAVITHLDVNLEYDSNMGKLVLIEGGIGRRTIKIAIEAKAVTHFAANVTLWGV</sequence>
<organism evidence="2">
    <name type="scientific">Dolopus genitalis</name>
    <name type="common">Giant Australian assassin fly</name>
    <name type="synonym">Asilus genitalis</name>
    <dbReference type="NCBI Taxonomy" id="2488630"/>
    <lineage>
        <taxon>Eukaryota</taxon>
        <taxon>Metazoa</taxon>
        <taxon>Ecdysozoa</taxon>
        <taxon>Arthropoda</taxon>
        <taxon>Hexapoda</taxon>
        <taxon>Insecta</taxon>
        <taxon>Pterygota</taxon>
        <taxon>Neoptera</taxon>
        <taxon>Endopterygota</taxon>
        <taxon>Diptera</taxon>
        <taxon>Brachycera</taxon>
        <taxon>Muscomorpha</taxon>
        <taxon>Asiloidea</taxon>
        <taxon>Asilidae</taxon>
        <taxon>Asilinae</taxon>
        <taxon>Dolopus</taxon>
    </lineage>
</organism>